<dbReference type="InterPro" id="IPR029063">
    <property type="entry name" value="SAM-dependent_MTases_sf"/>
</dbReference>
<evidence type="ECO:0000313" key="7">
    <source>
        <dbReference type="EMBL" id="GGE42113.1"/>
    </source>
</evidence>
<gene>
    <name evidence="7" type="ORF">GCM10011360_31910</name>
</gene>
<feature type="domain" description="Methyltransferase small" evidence="6">
    <location>
        <begin position="155"/>
        <end position="317"/>
    </location>
</feature>
<keyword evidence="8" id="KW-1185">Reference proteome</keyword>
<keyword evidence="1" id="KW-0963">Cytoplasm</keyword>
<comment type="caution">
    <text evidence="7">The sequence shown here is derived from an EMBL/GenBank/DDBJ whole genome shotgun (WGS) entry which is preliminary data.</text>
</comment>
<sequence length="338" mass="36006">MTEHPRLGLALAPGGLSLPGGRIAVFGPRDGVSLDPLPKESVEVITTSYPDHAHYSRLGYACALEPTGNYAAAVVFLPRAKALARDRIATARAATAGPVIVDGQKEDGIESVLKDCRARADVSGPVNKAHGKLFWFEGGDLSDWTAPPVTMPDGFVTAPGTFSADGIDPASALLADSLPTTLGAHVIDLGAGWGYLSARLAAHPGITRIDLVEADHAALACARMNVTDPRALFHWADATDWRPDTPADTVVMNPPFHTGRKVQPELGRAFIRTAAACLKPKGALWMVANRHLPYETLLGELFAEHEEIAGTASFKLLRASAPLREKARTRQPRRKALG</sequence>
<keyword evidence="3" id="KW-0489">Methyltransferase</keyword>
<keyword evidence="5" id="KW-0949">S-adenosyl-L-methionine</keyword>
<dbReference type="GO" id="GO:0003676">
    <property type="term" value="F:nucleic acid binding"/>
    <property type="evidence" value="ECO:0007669"/>
    <property type="project" value="InterPro"/>
</dbReference>
<dbReference type="EMBL" id="BMFJ01000002">
    <property type="protein sequence ID" value="GGE42113.1"/>
    <property type="molecule type" value="Genomic_DNA"/>
</dbReference>
<evidence type="ECO:0000256" key="4">
    <source>
        <dbReference type="ARBA" id="ARBA00022679"/>
    </source>
</evidence>
<dbReference type="Pfam" id="PF05175">
    <property type="entry name" value="MTS"/>
    <property type="match status" value="1"/>
</dbReference>
<dbReference type="PANTHER" id="PTHR47816:SF4">
    <property type="entry name" value="RIBOSOMAL RNA SMALL SUBUNIT METHYLTRANSFERASE C"/>
    <property type="match status" value="1"/>
</dbReference>
<keyword evidence="2" id="KW-0698">rRNA processing</keyword>
<dbReference type="GO" id="GO:0032259">
    <property type="term" value="P:methylation"/>
    <property type="evidence" value="ECO:0007669"/>
    <property type="project" value="UniProtKB-KW"/>
</dbReference>
<evidence type="ECO:0000256" key="2">
    <source>
        <dbReference type="ARBA" id="ARBA00022552"/>
    </source>
</evidence>
<dbReference type="SUPFAM" id="SSF53335">
    <property type="entry name" value="S-adenosyl-L-methionine-dependent methyltransferases"/>
    <property type="match status" value="1"/>
</dbReference>
<evidence type="ECO:0000256" key="5">
    <source>
        <dbReference type="ARBA" id="ARBA00022691"/>
    </source>
</evidence>
<keyword evidence="4" id="KW-0808">Transferase</keyword>
<dbReference type="Gene3D" id="3.40.50.150">
    <property type="entry name" value="Vaccinia Virus protein VP39"/>
    <property type="match status" value="2"/>
</dbReference>
<accession>A0A917AE90</accession>
<evidence type="ECO:0000313" key="8">
    <source>
        <dbReference type="Proteomes" id="UP000612855"/>
    </source>
</evidence>
<dbReference type="PANTHER" id="PTHR47816">
    <property type="entry name" value="RIBOSOMAL RNA SMALL SUBUNIT METHYLTRANSFERASE C"/>
    <property type="match status" value="1"/>
</dbReference>
<dbReference type="InterPro" id="IPR002052">
    <property type="entry name" value="DNA_methylase_N6_adenine_CS"/>
</dbReference>
<evidence type="ECO:0000256" key="1">
    <source>
        <dbReference type="ARBA" id="ARBA00022490"/>
    </source>
</evidence>
<dbReference type="InterPro" id="IPR007848">
    <property type="entry name" value="Small_mtfrase_dom"/>
</dbReference>
<dbReference type="GO" id="GO:0008170">
    <property type="term" value="F:N-methyltransferase activity"/>
    <property type="evidence" value="ECO:0007669"/>
    <property type="project" value="UniProtKB-ARBA"/>
</dbReference>
<evidence type="ECO:0000256" key="3">
    <source>
        <dbReference type="ARBA" id="ARBA00022603"/>
    </source>
</evidence>
<protein>
    <submittedName>
        <fullName evidence="7">MFS transporter</fullName>
    </submittedName>
</protein>
<dbReference type="PROSITE" id="PS00092">
    <property type="entry name" value="N6_MTASE"/>
    <property type="match status" value="1"/>
</dbReference>
<dbReference type="InterPro" id="IPR046977">
    <property type="entry name" value="RsmC/RlmG"/>
</dbReference>
<name>A0A917AE90_9RHOB</name>
<dbReference type="RefSeq" id="WP_188478827.1">
    <property type="nucleotide sequence ID" value="NZ_BMFJ01000002.1"/>
</dbReference>
<dbReference type="AlphaFoldDB" id="A0A917AE90"/>
<dbReference type="GO" id="GO:0008757">
    <property type="term" value="F:S-adenosylmethionine-dependent methyltransferase activity"/>
    <property type="evidence" value="ECO:0007669"/>
    <property type="project" value="InterPro"/>
</dbReference>
<dbReference type="GO" id="GO:0006364">
    <property type="term" value="P:rRNA processing"/>
    <property type="evidence" value="ECO:0007669"/>
    <property type="project" value="UniProtKB-KW"/>
</dbReference>
<evidence type="ECO:0000259" key="6">
    <source>
        <dbReference type="Pfam" id="PF05175"/>
    </source>
</evidence>
<proteinExistence type="predicted"/>
<organism evidence="7 8">
    <name type="scientific">Primorskyibacter flagellatus</name>
    <dbReference type="NCBI Taxonomy" id="1387277"/>
    <lineage>
        <taxon>Bacteria</taxon>
        <taxon>Pseudomonadati</taxon>
        <taxon>Pseudomonadota</taxon>
        <taxon>Alphaproteobacteria</taxon>
        <taxon>Rhodobacterales</taxon>
        <taxon>Roseobacteraceae</taxon>
        <taxon>Primorskyibacter</taxon>
    </lineage>
</organism>
<reference evidence="8" key="1">
    <citation type="journal article" date="2019" name="Int. J. Syst. Evol. Microbiol.">
        <title>The Global Catalogue of Microorganisms (GCM) 10K type strain sequencing project: providing services to taxonomists for standard genome sequencing and annotation.</title>
        <authorList>
            <consortium name="The Broad Institute Genomics Platform"/>
            <consortium name="The Broad Institute Genome Sequencing Center for Infectious Disease"/>
            <person name="Wu L."/>
            <person name="Ma J."/>
        </authorList>
    </citation>
    <scope>NUCLEOTIDE SEQUENCE [LARGE SCALE GENOMIC DNA]</scope>
    <source>
        <strain evidence="8">CGMCC 1.12664</strain>
    </source>
</reference>
<dbReference type="Proteomes" id="UP000612855">
    <property type="component" value="Unassembled WGS sequence"/>
</dbReference>
<dbReference type="CDD" id="cd02440">
    <property type="entry name" value="AdoMet_MTases"/>
    <property type="match status" value="1"/>
</dbReference>